<sequence>MVGRYGEAMAWPRTVVLNGDLGSGKTTASVMLAERLGVRRVSVGDLYRRMAAEHGMTALQFNLHSELDDKIDHQIDQLQHDIAASGQRLVVDSRLAWYYFTDALKVHLITDPVVAARRVLARPGDAVERYDSVEEARRQLAERSDSERQRFLARYGVDKSDLRNYDLVCDTTRATTEQVVTRIVEMLGRPPTASPATACHLDPRRVRPTADTDEAGEITVRHQASEFVAVRGHRRLTAAVHAGETLTPMLLVEGA</sequence>
<evidence type="ECO:0000313" key="2">
    <source>
        <dbReference type="Proteomes" id="UP000053244"/>
    </source>
</evidence>
<name>A0A0X3VA11_9ACTN</name>
<dbReference type="SUPFAM" id="SSF52540">
    <property type="entry name" value="P-loop containing nucleoside triphosphate hydrolases"/>
    <property type="match status" value="1"/>
</dbReference>
<proteinExistence type="predicted"/>
<evidence type="ECO:0008006" key="3">
    <source>
        <dbReference type="Google" id="ProtNLM"/>
    </source>
</evidence>
<dbReference type="EMBL" id="LLZH01000013">
    <property type="protein sequence ID" value="KUL41580.1"/>
    <property type="molecule type" value="Genomic_DNA"/>
</dbReference>
<comment type="caution">
    <text evidence="1">The sequence shown here is derived from an EMBL/GenBank/DDBJ whole genome shotgun (WGS) entry which is preliminary data.</text>
</comment>
<dbReference type="InterPro" id="IPR027417">
    <property type="entry name" value="P-loop_NTPase"/>
</dbReference>
<reference evidence="1 2" key="1">
    <citation type="submission" date="2015-10" db="EMBL/GenBank/DDBJ databases">
        <authorList>
            <person name="Gilbert D.G."/>
        </authorList>
    </citation>
    <scope>NUCLEOTIDE SEQUENCE [LARGE SCALE GENOMIC DNA]</scope>
    <source>
        <strain evidence="1 2">NRRL B-16712</strain>
    </source>
</reference>
<protein>
    <recommendedName>
        <fullName evidence="3">Cytidylate kinase</fullName>
    </recommendedName>
</protein>
<keyword evidence="2" id="KW-1185">Reference proteome</keyword>
<gene>
    <name evidence="1" type="ORF">ADL15_04870</name>
</gene>
<dbReference type="Gene3D" id="3.40.50.300">
    <property type="entry name" value="P-loop containing nucleotide triphosphate hydrolases"/>
    <property type="match status" value="1"/>
</dbReference>
<evidence type="ECO:0000313" key="1">
    <source>
        <dbReference type="EMBL" id="KUL41580.1"/>
    </source>
</evidence>
<dbReference type="AlphaFoldDB" id="A0A0X3VA11"/>
<dbReference type="Pfam" id="PF13238">
    <property type="entry name" value="AAA_18"/>
    <property type="match status" value="1"/>
</dbReference>
<organism evidence="1 2">
    <name type="scientific">Actinoplanes awajinensis subsp. mycoplanecinus</name>
    <dbReference type="NCBI Taxonomy" id="135947"/>
    <lineage>
        <taxon>Bacteria</taxon>
        <taxon>Bacillati</taxon>
        <taxon>Actinomycetota</taxon>
        <taxon>Actinomycetes</taxon>
        <taxon>Micromonosporales</taxon>
        <taxon>Micromonosporaceae</taxon>
        <taxon>Actinoplanes</taxon>
    </lineage>
</organism>
<dbReference type="Proteomes" id="UP000053244">
    <property type="component" value="Unassembled WGS sequence"/>
</dbReference>
<accession>A0A0X3VA11</accession>